<protein>
    <submittedName>
        <fullName evidence="5">4-hydroxybenzoyl-CoA reductase subunit beta</fullName>
    </submittedName>
</protein>
<keyword evidence="3" id="KW-0560">Oxidoreductase</keyword>
<dbReference type="Pfam" id="PF00941">
    <property type="entry name" value="FAD_binding_5"/>
    <property type="match status" value="1"/>
</dbReference>
<name>A0A1F6VHA7_9PROT</name>
<evidence type="ECO:0000313" key="5">
    <source>
        <dbReference type="EMBL" id="OGI69033.1"/>
    </source>
</evidence>
<dbReference type="PANTHER" id="PTHR42659">
    <property type="entry name" value="XANTHINE DEHYDROGENASE SUBUNIT C-RELATED"/>
    <property type="match status" value="1"/>
</dbReference>
<dbReference type="NCBIfam" id="TIGR03195">
    <property type="entry name" value="4hydrxCoA_B"/>
    <property type="match status" value="1"/>
</dbReference>
<evidence type="ECO:0000259" key="4">
    <source>
        <dbReference type="PROSITE" id="PS51387"/>
    </source>
</evidence>
<dbReference type="InterPro" id="IPR002346">
    <property type="entry name" value="Mopterin_DH_FAD-bd"/>
</dbReference>
<dbReference type="EMBL" id="MFSP01000030">
    <property type="protein sequence ID" value="OGI69033.1"/>
    <property type="molecule type" value="Genomic_DNA"/>
</dbReference>
<dbReference type="AlphaFoldDB" id="A0A1F6VHA7"/>
<dbReference type="SMART" id="SM01092">
    <property type="entry name" value="CO_deh_flav_C"/>
    <property type="match status" value="1"/>
</dbReference>
<dbReference type="SUPFAM" id="SSF55447">
    <property type="entry name" value="CO dehydrogenase flavoprotein C-terminal domain-like"/>
    <property type="match status" value="1"/>
</dbReference>
<accession>A0A1F6VHA7</accession>
<evidence type="ECO:0000313" key="6">
    <source>
        <dbReference type="Proteomes" id="UP000179076"/>
    </source>
</evidence>
<keyword evidence="2" id="KW-0274">FAD</keyword>
<organism evidence="5 6">
    <name type="scientific">Candidatus Muproteobacteria bacterium RBG_16_60_9</name>
    <dbReference type="NCBI Taxonomy" id="1817755"/>
    <lineage>
        <taxon>Bacteria</taxon>
        <taxon>Pseudomonadati</taxon>
        <taxon>Pseudomonadota</taxon>
        <taxon>Candidatus Muproteobacteria</taxon>
    </lineage>
</organism>
<dbReference type="Gene3D" id="3.30.43.10">
    <property type="entry name" value="Uridine Diphospho-n-acetylenolpyruvylglucosamine Reductase, domain 2"/>
    <property type="match status" value="1"/>
</dbReference>
<evidence type="ECO:0000256" key="2">
    <source>
        <dbReference type="ARBA" id="ARBA00022827"/>
    </source>
</evidence>
<dbReference type="SUPFAM" id="SSF56176">
    <property type="entry name" value="FAD-binding/transporter-associated domain-like"/>
    <property type="match status" value="1"/>
</dbReference>
<dbReference type="Proteomes" id="UP000179076">
    <property type="component" value="Unassembled WGS sequence"/>
</dbReference>
<feature type="domain" description="FAD-binding PCMH-type" evidence="4">
    <location>
        <begin position="1"/>
        <end position="217"/>
    </location>
</feature>
<dbReference type="InterPro" id="IPR016166">
    <property type="entry name" value="FAD-bd_PCMH"/>
</dbReference>
<dbReference type="PROSITE" id="PS51387">
    <property type="entry name" value="FAD_PCMH"/>
    <property type="match status" value="1"/>
</dbReference>
<evidence type="ECO:0000256" key="1">
    <source>
        <dbReference type="ARBA" id="ARBA00022630"/>
    </source>
</evidence>
<dbReference type="InterPro" id="IPR005107">
    <property type="entry name" value="CO_DH_flav_C"/>
</dbReference>
<evidence type="ECO:0000256" key="3">
    <source>
        <dbReference type="ARBA" id="ARBA00023002"/>
    </source>
</evidence>
<sequence>MEPLPNFRLLRPRSVPEAVAARIADTHTRFLAGGTDLLANMRSGLVDTETLIDLSAIEELRHLEVGAAGLTIGAGVTLETLATDPAIVRDYAALAQAAQGVAGPTHRIVATLGGNLCLDTRCRFYNQSESWRAGNSFCLKHGGDICRVALKADRCYAAFSGDLAPALMVLGAVADIAGAQGKRVLPLSDIYTDDGKACLMLAPEDLLVGVRLPSPDGWRSAYDKVRIRGAIDFPLTGVAVALRREGRRIAKLRIATTATESQPILIQGLEALEGNTLEEMVSRLEKIVRKQLGMMETYLTSAAYRRRATLVITKRLIQRLLME</sequence>
<dbReference type="Gene3D" id="3.30.465.10">
    <property type="match status" value="1"/>
</dbReference>
<dbReference type="InterPro" id="IPR051312">
    <property type="entry name" value="Diverse_Substr_Oxidored"/>
</dbReference>
<gene>
    <name evidence="5" type="ORF">A2W18_13870</name>
</gene>
<dbReference type="Pfam" id="PF03450">
    <property type="entry name" value="CO_deh_flav_C"/>
    <property type="match status" value="1"/>
</dbReference>
<dbReference type="InterPro" id="IPR036683">
    <property type="entry name" value="CO_DH_flav_C_dom_sf"/>
</dbReference>
<dbReference type="GO" id="GO:0016491">
    <property type="term" value="F:oxidoreductase activity"/>
    <property type="evidence" value="ECO:0007669"/>
    <property type="project" value="UniProtKB-KW"/>
</dbReference>
<proteinExistence type="predicted"/>
<dbReference type="GO" id="GO:0071949">
    <property type="term" value="F:FAD binding"/>
    <property type="evidence" value="ECO:0007669"/>
    <property type="project" value="InterPro"/>
</dbReference>
<dbReference type="PANTHER" id="PTHR42659:SF2">
    <property type="entry name" value="XANTHINE DEHYDROGENASE SUBUNIT C-RELATED"/>
    <property type="match status" value="1"/>
</dbReference>
<comment type="caution">
    <text evidence="5">The sequence shown here is derived from an EMBL/GenBank/DDBJ whole genome shotgun (WGS) entry which is preliminary data.</text>
</comment>
<reference evidence="5 6" key="1">
    <citation type="journal article" date="2016" name="Nat. Commun.">
        <title>Thousands of microbial genomes shed light on interconnected biogeochemical processes in an aquifer system.</title>
        <authorList>
            <person name="Anantharaman K."/>
            <person name="Brown C.T."/>
            <person name="Hug L.A."/>
            <person name="Sharon I."/>
            <person name="Castelle C.J."/>
            <person name="Probst A.J."/>
            <person name="Thomas B.C."/>
            <person name="Singh A."/>
            <person name="Wilkins M.J."/>
            <person name="Karaoz U."/>
            <person name="Brodie E.L."/>
            <person name="Williams K.H."/>
            <person name="Hubbard S.S."/>
            <person name="Banfield J.F."/>
        </authorList>
    </citation>
    <scope>NUCLEOTIDE SEQUENCE [LARGE SCALE GENOMIC DNA]</scope>
</reference>
<keyword evidence="1" id="KW-0285">Flavoprotein</keyword>
<dbReference type="InterPro" id="IPR016167">
    <property type="entry name" value="FAD-bd_PCMH_sub1"/>
</dbReference>
<dbReference type="Gene3D" id="3.30.390.50">
    <property type="entry name" value="CO dehydrogenase flavoprotein, C-terminal domain"/>
    <property type="match status" value="1"/>
</dbReference>
<dbReference type="InterPro" id="IPR036318">
    <property type="entry name" value="FAD-bd_PCMH-like_sf"/>
</dbReference>
<dbReference type="InterPro" id="IPR016169">
    <property type="entry name" value="FAD-bd_PCMH_sub2"/>
</dbReference>
<dbReference type="InterPro" id="IPR017608">
    <property type="entry name" value="4hydrxbenzoyl-CoA_Rdtase_bsu"/>
</dbReference>